<dbReference type="InterPro" id="IPR000719">
    <property type="entry name" value="Prot_kinase_dom"/>
</dbReference>
<evidence type="ECO:0000256" key="3">
    <source>
        <dbReference type="ARBA" id="ARBA00022679"/>
    </source>
</evidence>
<sequence>MNPPPPPLLPKLFLLLLQAAALLLSWTATAQPAARCPDCGSIPVPYPLSTSPNCGDPFYTIRCDAGALVFDSVNSSYPIISVSPSNQRFVIRPAGLAPNTCVASDLVNQGLQLNTSLPFNITGSNTIMYLNCSAAVLTSPLNCSRAGLCHEYANGTASYSSCRGAPVCCTFTAGGSTTAYMIRVRESGCRAYASFVNLDPGLPVDRWPDPGVEIQWALPREPLCGSQVDCNADSNCGPDRNSSGLARCFCKNGFQWDPIQGICSTRATCEDGGHCGRTRSRKVSLIAGVVAGTAAALAAIAFTVTLQKRQRRLKQARERLARERELQILNAGGSRTAKIFSGREIKKATNNFSRDRLLGVGGYGEVYKGILNDGTTVAVKCAKLGNPKGTAQILNEVRILCQVNHKTLVGLLGCCVQLPQPVMVYEYVPNGTLLDRLTGPKTGKVKPLTWLHRLRIARDTAEGLAYLHSSVVPPVYHRDVKSSNILLDEKLNARVSDFGLSRLVESDLSHISTCAQGTLGYLDPEYYRNYQLTEKSDVYSFGVVLLEILTGLKAIDFGRGEDDVNLVVYVQRMVREGRLVEVFDPLMMVRKGTGEDGNHLEVETMKSLAFLGLSCLEEKRQNRPSMKEVTEEIEYIISVAMGSSDPQL</sequence>
<dbReference type="CDD" id="cd14066">
    <property type="entry name" value="STKc_IRAK"/>
    <property type="match status" value="1"/>
</dbReference>
<evidence type="ECO:0000256" key="2">
    <source>
        <dbReference type="ARBA" id="ARBA00022527"/>
    </source>
</evidence>
<dbReference type="SUPFAM" id="SSF56112">
    <property type="entry name" value="Protein kinase-like (PK-like)"/>
    <property type="match status" value="1"/>
</dbReference>
<dbReference type="PANTHER" id="PTHR46008">
    <property type="entry name" value="LEAF RUST 10 DISEASE-RESISTANCE LOCUS RECEPTOR-LIKE PROTEIN KINASE-LIKE 1.4"/>
    <property type="match status" value="1"/>
</dbReference>
<dbReference type="PANTHER" id="PTHR46008:SF25">
    <property type="entry name" value="PROTEIN KINASE DOMAIN-CONTAINING PROTEIN"/>
    <property type="match status" value="1"/>
</dbReference>
<keyword evidence="8 12" id="KW-0067">ATP-binding</keyword>
<keyword evidence="11" id="KW-0325">Glycoprotein</keyword>
<dbReference type="EMBL" id="OZ034816">
    <property type="protein sequence ID" value="CAL1374582.1"/>
    <property type="molecule type" value="Genomic_DNA"/>
</dbReference>
<accession>A0AAV2DMI0</accession>
<feature type="domain" description="Protein kinase" evidence="15">
    <location>
        <begin position="352"/>
        <end position="636"/>
    </location>
</feature>
<keyword evidence="9 13" id="KW-1133">Transmembrane helix</keyword>
<protein>
    <recommendedName>
        <fullName evidence="15">Protein kinase domain-containing protein</fullName>
    </recommendedName>
</protein>
<evidence type="ECO:0000256" key="12">
    <source>
        <dbReference type="PROSITE-ProRule" id="PRU10141"/>
    </source>
</evidence>
<evidence type="ECO:0000256" key="10">
    <source>
        <dbReference type="ARBA" id="ARBA00023136"/>
    </source>
</evidence>
<dbReference type="GO" id="GO:0005524">
    <property type="term" value="F:ATP binding"/>
    <property type="evidence" value="ECO:0007669"/>
    <property type="project" value="UniProtKB-UniRule"/>
</dbReference>
<dbReference type="Proteomes" id="UP001497516">
    <property type="component" value="Chromosome 3"/>
</dbReference>
<keyword evidence="5 14" id="KW-0732">Signal</keyword>
<feature type="signal peptide" evidence="14">
    <location>
        <begin position="1"/>
        <end position="30"/>
    </location>
</feature>
<evidence type="ECO:0000256" key="1">
    <source>
        <dbReference type="ARBA" id="ARBA00004167"/>
    </source>
</evidence>
<dbReference type="AlphaFoldDB" id="A0AAV2DMI0"/>
<evidence type="ECO:0000256" key="4">
    <source>
        <dbReference type="ARBA" id="ARBA00022692"/>
    </source>
</evidence>
<evidence type="ECO:0000256" key="6">
    <source>
        <dbReference type="ARBA" id="ARBA00022741"/>
    </source>
</evidence>
<gene>
    <name evidence="16" type="ORF">LTRI10_LOCUS16438</name>
</gene>
<evidence type="ECO:0000259" key="15">
    <source>
        <dbReference type="PROSITE" id="PS50011"/>
    </source>
</evidence>
<feature type="chain" id="PRO_5043404863" description="Protein kinase domain-containing protein" evidence="14">
    <location>
        <begin position="31"/>
        <end position="648"/>
    </location>
</feature>
<organism evidence="16 17">
    <name type="scientific">Linum trigynum</name>
    <dbReference type="NCBI Taxonomy" id="586398"/>
    <lineage>
        <taxon>Eukaryota</taxon>
        <taxon>Viridiplantae</taxon>
        <taxon>Streptophyta</taxon>
        <taxon>Embryophyta</taxon>
        <taxon>Tracheophyta</taxon>
        <taxon>Spermatophyta</taxon>
        <taxon>Magnoliopsida</taxon>
        <taxon>eudicotyledons</taxon>
        <taxon>Gunneridae</taxon>
        <taxon>Pentapetalae</taxon>
        <taxon>rosids</taxon>
        <taxon>fabids</taxon>
        <taxon>Malpighiales</taxon>
        <taxon>Linaceae</taxon>
        <taxon>Linum</taxon>
    </lineage>
</organism>
<proteinExistence type="predicted"/>
<dbReference type="InterPro" id="IPR008271">
    <property type="entry name" value="Ser/Thr_kinase_AS"/>
</dbReference>
<dbReference type="FunFam" id="1.10.510.10:FF:000161">
    <property type="entry name" value="Wall-associated receptor kinase-like 20"/>
    <property type="match status" value="1"/>
</dbReference>
<keyword evidence="3" id="KW-0808">Transferase</keyword>
<keyword evidence="2" id="KW-0723">Serine/threonine-protein kinase</keyword>
<dbReference type="Gene3D" id="3.30.200.20">
    <property type="entry name" value="Phosphorylase Kinase, domain 1"/>
    <property type="match status" value="1"/>
</dbReference>
<keyword evidence="7" id="KW-0418">Kinase</keyword>
<keyword evidence="6 12" id="KW-0547">Nucleotide-binding</keyword>
<feature type="transmembrane region" description="Helical" evidence="13">
    <location>
        <begin position="285"/>
        <end position="306"/>
    </location>
</feature>
<keyword evidence="10 13" id="KW-0472">Membrane</keyword>
<dbReference type="GO" id="GO:0004674">
    <property type="term" value="F:protein serine/threonine kinase activity"/>
    <property type="evidence" value="ECO:0007669"/>
    <property type="project" value="UniProtKB-KW"/>
</dbReference>
<dbReference type="SMART" id="SM00220">
    <property type="entry name" value="S_TKc"/>
    <property type="match status" value="1"/>
</dbReference>
<evidence type="ECO:0000313" key="16">
    <source>
        <dbReference type="EMBL" id="CAL1374582.1"/>
    </source>
</evidence>
<dbReference type="InterPro" id="IPR011009">
    <property type="entry name" value="Kinase-like_dom_sf"/>
</dbReference>
<reference evidence="16 17" key="1">
    <citation type="submission" date="2024-04" db="EMBL/GenBank/DDBJ databases">
        <authorList>
            <person name="Fracassetti M."/>
        </authorList>
    </citation>
    <scope>NUCLEOTIDE SEQUENCE [LARGE SCALE GENOMIC DNA]</scope>
</reference>
<dbReference type="InterPro" id="IPR017441">
    <property type="entry name" value="Protein_kinase_ATP_BS"/>
</dbReference>
<dbReference type="PROSITE" id="PS50011">
    <property type="entry name" value="PROTEIN_KINASE_DOM"/>
    <property type="match status" value="1"/>
</dbReference>
<dbReference type="Pfam" id="PF07714">
    <property type="entry name" value="PK_Tyr_Ser-Thr"/>
    <property type="match status" value="1"/>
</dbReference>
<comment type="subcellular location">
    <subcellularLocation>
        <location evidence="1">Membrane</location>
        <topology evidence="1">Single-pass membrane protein</topology>
    </subcellularLocation>
</comment>
<dbReference type="GO" id="GO:0005886">
    <property type="term" value="C:plasma membrane"/>
    <property type="evidence" value="ECO:0007669"/>
    <property type="project" value="UniProtKB-ARBA"/>
</dbReference>
<keyword evidence="4 13" id="KW-0812">Transmembrane</keyword>
<feature type="binding site" evidence="12">
    <location>
        <position position="380"/>
    </location>
    <ligand>
        <name>ATP</name>
        <dbReference type="ChEBI" id="CHEBI:30616"/>
    </ligand>
</feature>
<evidence type="ECO:0000256" key="11">
    <source>
        <dbReference type="ARBA" id="ARBA00023180"/>
    </source>
</evidence>
<evidence type="ECO:0000256" key="14">
    <source>
        <dbReference type="SAM" id="SignalP"/>
    </source>
</evidence>
<name>A0AAV2DMI0_9ROSI</name>
<evidence type="ECO:0000256" key="5">
    <source>
        <dbReference type="ARBA" id="ARBA00022729"/>
    </source>
</evidence>
<evidence type="ECO:0000256" key="13">
    <source>
        <dbReference type="SAM" id="Phobius"/>
    </source>
</evidence>
<evidence type="ECO:0000256" key="8">
    <source>
        <dbReference type="ARBA" id="ARBA00022840"/>
    </source>
</evidence>
<evidence type="ECO:0000256" key="7">
    <source>
        <dbReference type="ARBA" id="ARBA00022777"/>
    </source>
</evidence>
<evidence type="ECO:0000313" key="17">
    <source>
        <dbReference type="Proteomes" id="UP001497516"/>
    </source>
</evidence>
<evidence type="ECO:0000256" key="9">
    <source>
        <dbReference type="ARBA" id="ARBA00022989"/>
    </source>
</evidence>
<dbReference type="InterPro" id="IPR001245">
    <property type="entry name" value="Ser-Thr/Tyr_kinase_cat_dom"/>
</dbReference>
<dbReference type="Gene3D" id="1.10.510.10">
    <property type="entry name" value="Transferase(Phosphotransferase) domain 1"/>
    <property type="match status" value="1"/>
</dbReference>
<keyword evidence="17" id="KW-1185">Reference proteome</keyword>
<dbReference type="PROSITE" id="PS00108">
    <property type="entry name" value="PROTEIN_KINASE_ST"/>
    <property type="match status" value="1"/>
</dbReference>
<dbReference type="FunFam" id="3.30.200.20:FF:000162">
    <property type="entry name" value="Adenine nucleotide alpha hydrolase-like domain kinase"/>
    <property type="match status" value="1"/>
</dbReference>
<dbReference type="PROSITE" id="PS00107">
    <property type="entry name" value="PROTEIN_KINASE_ATP"/>
    <property type="match status" value="1"/>
</dbReference>